<sequence length="236" mass="27383">MAKQQVTENILEEILIKLTAEDLLRISTLLPGQSGKEISFEDIRTIGLVDNENLVILQIVLWIINRKDLFNELAYMAKKTESTVFLEENRDLFYICTRRPMSKLSQEEGMGLIKTAKGWLGEDTVVHIKLEDKSIISISESECADSAKCPNTQNVVLSTYPDKTCKRCPFFLKYIVDLQNIQMTLSRKNLEGILNPATPMNRQLLERHIAMRQNEQVDKFHRRKILRVYSYNKCWL</sequence>
<keyword evidence="2" id="KW-1185">Reference proteome</keyword>
<name>A0ABY7EDX1_MYAAR</name>
<evidence type="ECO:0000313" key="1">
    <source>
        <dbReference type="EMBL" id="WAR06931.1"/>
    </source>
</evidence>
<proteinExistence type="predicted"/>
<organism evidence="1 2">
    <name type="scientific">Mya arenaria</name>
    <name type="common">Soft-shell clam</name>
    <dbReference type="NCBI Taxonomy" id="6604"/>
    <lineage>
        <taxon>Eukaryota</taxon>
        <taxon>Metazoa</taxon>
        <taxon>Spiralia</taxon>
        <taxon>Lophotrochozoa</taxon>
        <taxon>Mollusca</taxon>
        <taxon>Bivalvia</taxon>
        <taxon>Autobranchia</taxon>
        <taxon>Heteroconchia</taxon>
        <taxon>Euheterodonta</taxon>
        <taxon>Imparidentia</taxon>
        <taxon>Neoheterodontei</taxon>
        <taxon>Myida</taxon>
        <taxon>Myoidea</taxon>
        <taxon>Myidae</taxon>
        <taxon>Mya</taxon>
    </lineage>
</organism>
<gene>
    <name evidence="1" type="ORF">MAR_016889</name>
</gene>
<reference evidence="1" key="1">
    <citation type="submission" date="2022-11" db="EMBL/GenBank/DDBJ databases">
        <title>Centuries of genome instability and evolution in soft-shell clam transmissible cancer (bioRxiv).</title>
        <authorList>
            <person name="Hart S.F.M."/>
            <person name="Yonemitsu M.A."/>
            <person name="Giersch R.M."/>
            <person name="Beal B.F."/>
            <person name="Arriagada G."/>
            <person name="Davis B.W."/>
            <person name="Ostrander E.A."/>
            <person name="Goff S.P."/>
            <person name="Metzger M.J."/>
        </authorList>
    </citation>
    <scope>NUCLEOTIDE SEQUENCE</scope>
    <source>
        <strain evidence="1">MELC-2E11</strain>
        <tissue evidence="1">Siphon/mantle</tissue>
    </source>
</reference>
<evidence type="ECO:0000313" key="2">
    <source>
        <dbReference type="Proteomes" id="UP001164746"/>
    </source>
</evidence>
<dbReference type="EMBL" id="CP111017">
    <property type="protein sequence ID" value="WAR06931.1"/>
    <property type="molecule type" value="Genomic_DNA"/>
</dbReference>
<protein>
    <submittedName>
        <fullName evidence="1">Uncharacterized protein</fullName>
    </submittedName>
</protein>
<dbReference type="Proteomes" id="UP001164746">
    <property type="component" value="Chromosome 6"/>
</dbReference>
<accession>A0ABY7EDX1</accession>